<dbReference type="EC" id="2.1.1.95" evidence="2"/>
<keyword evidence="1" id="KW-0472">Membrane</keyword>
<dbReference type="AlphaFoldDB" id="A0A2I0A9F3"/>
<protein>
    <submittedName>
        <fullName evidence="2">Tocopherol O-methyltransferase, chloroplastic</fullName>
        <ecNumber evidence="2">2.1.1.95</ecNumber>
    </submittedName>
</protein>
<evidence type="ECO:0000256" key="1">
    <source>
        <dbReference type="SAM" id="Phobius"/>
    </source>
</evidence>
<dbReference type="EMBL" id="KZ452009">
    <property type="protein sequence ID" value="PKA52172.1"/>
    <property type="molecule type" value="Genomic_DNA"/>
</dbReference>
<sequence length="168" mass="18570">MAGDQLNKGTAEYYNIGSAEAMDHQSLLGDHSIPHGAFYDPEATSLSAAADHQRAPLRTIDEALALAGITGRDLGLLFQKLIGTFRISNSTKWWEPVNESCKAVDHRLSSGQDTKLEELTKELQEMKLIASIYYSTIKTDLSAIKSQNYMLMMMIAFVVIAVLVYVVK</sequence>
<dbReference type="GO" id="GO:0050342">
    <property type="term" value="F:tocopherol C-methyltransferase activity"/>
    <property type="evidence" value="ECO:0007669"/>
    <property type="project" value="UniProtKB-EC"/>
</dbReference>
<dbReference type="GO" id="GO:0032259">
    <property type="term" value="P:methylation"/>
    <property type="evidence" value="ECO:0007669"/>
    <property type="project" value="UniProtKB-KW"/>
</dbReference>
<gene>
    <name evidence="2" type="primary">VTE4</name>
    <name evidence="2" type="ORF">AXF42_Ash014109</name>
</gene>
<accession>A0A2I0A9F3</accession>
<evidence type="ECO:0000313" key="3">
    <source>
        <dbReference type="Proteomes" id="UP000236161"/>
    </source>
</evidence>
<keyword evidence="1" id="KW-1133">Transmembrane helix</keyword>
<evidence type="ECO:0000313" key="2">
    <source>
        <dbReference type="EMBL" id="PKA52172.1"/>
    </source>
</evidence>
<organism evidence="2 3">
    <name type="scientific">Apostasia shenzhenica</name>
    <dbReference type="NCBI Taxonomy" id="1088818"/>
    <lineage>
        <taxon>Eukaryota</taxon>
        <taxon>Viridiplantae</taxon>
        <taxon>Streptophyta</taxon>
        <taxon>Embryophyta</taxon>
        <taxon>Tracheophyta</taxon>
        <taxon>Spermatophyta</taxon>
        <taxon>Magnoliopsida</taxon>
        <taxon>Liliopsida</taxon>
        <taxon>Asparagales</taxon>
        <taxon>Orchidaceae</taxon>
        <taxon>Apostasioideae</taxon>
        <taxon>Apostasia</taxon>
    </lineage>
</organism>
<keyword evidence="2" id="KW-0808">Transferase</keyword>
<feature type="transmembrane region" description="Helical" evidence="1">
    <location>
        <begin position="149"/>
        <end position="167"/>
    </location>
</feature>
<dbReference type="OrthoDB" id="8300214at2759"/>
<reference evidence="2 3" key="1">
    <citation type="journal article" date="2017" name="Nature">
        <title>The Apostasia genome and the evolution of orchids.</title>
        <authorList>
            <person name="Zhang G.Q."/>
            <person name="Liu K.W."/>
            <person name="Li Z."/>
            <person name="Lohaus R."/>
            <person name="Hsiao Y.Y."/>
            <person name="Niu S.C."/>
            <person name="Wang J.Y."/>
            <person name="Lin Y.C."/>
            <person name="Xu Q."/>
            <person name="Chen L.J."/>
            <person name="Yoshida K."/>
            <person name="Fujiwara S."/>
            <person name="Wang Z.W."/>
            <person name="Zhang Y.Q."/>
            <person name="Mitsuda N."/>
            <person name="Wang M."/>
            <person name="Liu G.H."/>
            <person name="Pecoraro L."/>
            <person name="Huang H.X."/>
            <person name="Xiao X.J."/>
            <person name="Lin M."/>
            <person name="Wu X.Y."/>
            <person name="Wu W.L."/>
            <person name="Chen Y.Y."/>
            <person name="Chang S.B."/>
            <person name="Sakamoto S."/>
            <person name="Ohme-Takagi M."/>
            <person name="Yagi M."/>
            <person name="Zeng S.J."/>
            <person name="Shen C.Y."/>
            <person name="Yeh C.M."/>
            <person name="Luo Y.B."/>
            <person name="Tsai W.C."/>
            <person name="Van de Peer Y."/>
            <person name="Liu Z.J."/>
        </authorList>
    </citation>
    <scope>NUCLEOTIDE SEQUENCE [LARGE SCALE GENOMIC DNA]</scope>
    <source>
        <strain evidence="3">cv. Shenzhen</strain>
        <tissue evidence="2">Stem</tissue>
    </source>
</reference>
<keyword evidence="2" id="KW-0489">Methyltransferase</keyword>
<keyword evidence="1" id="KW-0812">Transmembrane</keyword>
<proteinExistence type="predicted"/>
<name>A0A2I0A9F3_9ASPA</name>
<dbReference type="Proteomes" id="UP000236161">
    <property type="component" value="Unassembled WGS sequence"/>
</dbReference>
<keyword evidence="3" id="KW-1185">Reference proteome</keyword>